<dbReference type="InterPro" id="IPR050654">
    <property type="entry name" value="AChE-related_enzymes"/>
</dbReference>
<evidence type="ECO:0000256" key="4">
    <source>
        <dbReference type="SAM" id="Phobius"/>
    </source>
</evidence>
<keyword evidence="7" id="KW-1185">Reference proteome</keyword>
<accession>A7I6D5</accession>
<dbReference type="Gene3D" id="3.40.50.1820">
    <property type="entry name" value="alpha/beta hydrolase"/>
    <property type="match status" value="1"/>
</dbReference>
<evidence type="ECO:0000256" key="2">
    <source>
        <dbReference type="ARBA" id="ARBA00022801"/>
    </source>
</evidence>
<dbReference type="Proteomes" id="UP000002408">
    <property type="component" value="Chromosome"/>
</dbReference>
<dbReference type="OrthoDB" id="227185at2157"/>
<keyword evidence="4" id="KW-0812">Transmembrane</keyword>
<dbReference type="InterPro" id="IPR019819">
    <property type="entry name" value="Carboxylesterase_B_CS"/>
</dbReference>
<dbReference type="GeneID" id="5411913"/>
<dbReference type="KEGG" id="mbn:Mboo_0778"/>
<dbReference type="PANTHER" id="PTHR43918">
    <property type="entry name" value="ACETYLCHOLINESTERASE"/>
    <property type="match status" value="1"/>
</dbReference>
<keyword evidence="4" id="KW-1133">Transmembrane helix</keyword>
<dbReference type="InterPro" id="IPR002018">
    <property type="entry name" value="CarbesteraseB"/>
</dbReference>
<keyword evidence="2" id="KW-0378">Hydrolase</keyword>
<dbReference type="PROSITE" id="PS51257">
    <property type="entry name" value="PROKAR_LIPOPROTEIN"/>
    <property type="match status" value="1"/>
</dbReference>
<keyword evidence="3" id="KW-1015">Disulfide bond</keyword>
<comment type="similarity">
    <text evidence="1">Belongs to the type-B carboxylesterase/lipase family.</text>
</comment>
<feature type="transmembrane region" description="Helical" evidence="4">
    <location>
        <begin position="7"/>
        <end position="25"/>
    </location>
</feature>
<dbReference type="HOGENOM" id="CLU_006586_16_4_2"/>
<dbReference type="InterPro" id="IPR019826">
    <property type="entry name" value="Carboxylesterase_B_AS"/>
</dbReference>
<dbReference type="InterPro" id="IPR029058">
    <property type="entry name" value="AB_hydrolase_fold"/>
</dbReference>
<dbReference type="EMBL" id="CP000780">
    <property type="protein sequence ID" value="ABS55296.1"/>
    <property type="molecule type" value="Genomic_DNA"/>
</dbReference>
<dbReference type="SUPFAM" id="SSF53474">
    <property type="entry name" value="alpha/beta-Hydrolases"/>
    <property type="match status" value="1"/>
</dbReference>
<dbReference type="GO" id="GO:0004104">
    <property type="term" value="F:cholinesterase activity"/>
    <property type="evidence" value="ECO:0007669"/>
    <property type="project" value="InterPro"/>
</dbReference>
<dbReference type="STRING" id="456442.Mboo_0778"/>
<dbReference type="eggNOG" id="arCOG02638">
    <property type="taxonomic scope" value="Archaea"/>
</dbReference>
<feature type="domain" description="Carboxylesterase type B" evidence="5">
    <location>
        <begin position="33"/>
        <end position="504"/>
    </location>
</feature>
<sequence length="508" mass="53764" precursor="true">MQGICRAGYILAVCLVIAGTVVLSGCTQQAQDPTIVKTDAGAVSGINQSGIRVYLGIPFAAPPVGELRWKPPAPVTPWEGVKNATAYGATCPQAQKGSVPGTPALNMSEDCLYLNVWTPATNASDKLPVMVFFYGGGFTGVEGSMPMYNGTTLAEKGVIVVTTNYRIGALGFLAHPDLDRESPHNASGNYGILDQQAALKWVQDNIAAFGGDPSRVTIFGQSAGGESNYIHLVSPGSRGLFSQAIVESGPFFAHGAIINATHSKDDAEQFGVGYAQSLGCAGPDTIACMRNVSPDALVNATPSSPSEFWSTHTVMFEPNIDGWVLPDTLDNLYLTHQEAAVPVMIGNNANDGTTLSSDANMNVSEYRSFLASRFGSNANAVFAQYPANSTAEVQLQLAQIMENADFIDSVKFAAGSAGDISQDTYMYRYSYIIPGQPEGAFHGSELVLLFGVPGINTDPAVADNIVDLWTRFAKTGNPNGGMNITWPNYTRATGQYLDINITPSVKGP</sequence>
<dbReference type="PROSITE" id="PS00122">
    <property type="entry name" value="CARBOXYLESTERASE_B_1"/>
    <property type="match status" value="1"/>
</dbReference>
<protein>
    <submittedName>
        <fullName evidence="6">Carboxylesterase, type B</fullName>
    </submittedName>
</protein>
<evidence type="ECO:0000313" key="6">
    <source>
        <dbReference type="EMBL" id="ABS55296.1"/>
    </source>
</evidence>
<dbReference type="SMR" id="A7I6D5"/>
<evidence type="ECO:0000256" key="1">
    <source>
        <dbReference type="ARBA" id="ARBA00005964"/>
    </source>
</evidence>
<dbReference type="Pfam" id="PF00135">
    <property type="entry name" value="COesterase"/>
    <property type="match status" value="1"/>
</dbReference>
<gene>
    <name evidence="6" type="ordered locus">Mboo_0778</name>
</gene>
<dbReference type="InterPro" id="IPR000997">
    <property type="entry name" value="Cholinesterase"/>
</dbReference>
<dbReference type="AlphaFoldDB" id="A7I6D5"/>
<dbReference type="PROSITE" id="PS00941">
    <property type="entry name" value="CARBOXYLESTERASE_B_2"/>
    <property type="match status" value="1"/>
</dbReference>
<proteinExistence type="inferred from homology"/>
<dbReference type="RefSeq" id="WP_012106319.1">
    <property type="nucleotide sequence ID" value="NC_009712.1"/>
</dbReference>
<evidence type="ECO:0000259" key="5">
    <source>
        <dbReference type="Pfam" id="PF00135"/>
    </source>
</evidence>
<organism evidence="6 7">
    <name type="scientific">Methanoregula boonei (strain DSM 21154 / JCM 14090 / 6A8)</name>
    <dbReference type="NCBI Taxonomy" id="456442"/>
    <lineage>
        <taxon>Archaea</taxon>
        <taxon>Methanobacteriati</taxon>
        <taxon>Methanobacteriota</taxon>
        <taxon>Stenosarchaea group</taxon>
        <taxon>Methanomicrobia</taxon>
        <taxon>Methanomicrobiales</taxon>
        <taxon>Methanoregulaceae</taxon>
        <taxon>Methanoregula</taxon>
    </lineage>
</organism>
<reference evidence="7" key="1">
    <citation type="journal article" date="2015" name="Microbiology">
        <title>Genome of Methanoregula boonei 6A8 reveals adaptations to oligotrophic peatland environments.</title>
        <authorList>
            <person name="Braeuer S."/>
            <person name="Cadillo-Quiroz H."/>
            <person name="Kyrpides N."/>
            <person name="Woyke T."/>
            <person name="Goodwin L."/>
            <person name="Detter C."/>
            <person name="Podell S."/>
            <person name="Yavitt J.B."/>
            <person name="Zinder S.H."/>
        </authorList>
    </citation>
    <scope>NUCLEOTIDE SEQUENCE [LARGE SCALE GENOMIC DNA]</scope>
    <source>
        <strain evidence="7">DSM 21154 / JCM 14090 / 6A8</strain>
    </source>
</reference>
<dbReference type="PRINTS" id="PR00878">
    <property type="entry name" value="CHOLNESTRASE"/>
</dbReference>
<evidence type="ECO:0000313" key="7">
    <source>
        <dbReference type="Proteomes" id="UP000002408"/>
    </source>
</evidence>
<dbReference type="ESTHER" id="metb6-a7i6d5">
    <property type="family name" value="Carb_B_Bacteria"/>
</dbReference>
<evidence type="ECO:0000256" key="3">
    <source>
        <dbReference type="ARBA" id="ARBA00023157"/>
    </source>
</evidence>
<name>A7I6D5_METB6</name>
<keyword evidence="4" id="KW-0472">Membrane</keyword>
<dbReference type="PANTHER" id="PTHR43918:SF4">
    <property type="entry name" value="CARBOXYLIC ESTER HYDROLASE"/>
    <property type="match status" value="1"/>
</dbReference>